<dbReference type="PANTHER" id="PTHR13096">
    <property type="entry name" value="MINA53 MYC INDUCED NUCLEAR ANTIGEN"/>
    <property type="match status" value="1"/>
</dbReference>
<dbReference type="GO" id="GO:0046872">
    <property type="term" value="F:metal ion binding"/>
    <property type="evidence" value="ECO:0007669"/>
    <property type="project" value="UniProtKB-KW"/>
</dbReference>
<reference evidence="7 8" key="1">
    <citation type="submission" date="2017-03" db="EMBL/GenBank/DDBJ databases">
        <authorList>
            <person name="Afonso C.L."/>
            <person name="Miller P.J."/>
            <person name="Scott M.A."/>
            <person name="Spackman E."/>
            <person name="Goraichik I."/>
            <person name="Dimitrov K.M."/>
            <person name="Suarez D.L."/>
            <person name="Swayne D.E."/>
        </authorList>
    </citation>
    <scope>NUCLEOTIDE SEQUENCE [LARGE SCALE GENOMIC DNA]</scope>
    <source>
        <strain evidence="7">SB41UT1</strain>
    </source>
</reference>
<comment type="cofactor">
    <cofactor evidence="1">
        <name>Fe(2+)</name>
        <dbReference type="ChEBI" id="CHEBI:29033"/>
    </cofactor>
</comment>
<dbReference type="Gene3D" id="3.40.366.30">
    <property type="entry name" value="50S ribosomal protein L16 arginine hydroxylase, Chain A, Domain 2"/>
    <property type="match status" value="1"/>
</dbReference>
<dbReference type="OrthoDB" id="9764016at2"/>
<evidence type="ECO:0000259" key="6">
    <source>
        <dbReference type="PROSITE" id="PS51184"/>
    </source>
</evidence>
<keyword evidence="8" id="KW-1185">Reference proteome</keyword>
<keyword evidence="7" id="KW-0687">Ribonucleoprotein</keyword>
<evidence type="ECO:0000256" key="5">
    <source>
        <dbReference type="ARBA" id="ARBA00023004"/>
    </source>
</evidence>
<dbReference type="RefSeq" id="WP_087110624.1">
    <property type="nucleotide sequence ID" value="NZ_CBCSCN010000003.1"/>
</dbReference>
<gene>
    <name evidence="7" type="primary">ycfD</name>
    <name evidence="7" type="ORF">EHSB41UT_02602</name>
</gene>
<sequence length="368" mass="41958">MTKPTSQLSSQPTWPRGDALGEIGAEQFLAEYWQKKPLLIRQAFPDFQCPVSGDDLAGMACDEEIESRLVIGRDKEWHLQQGPFDEEDFAALPPSHWTLLVQAVDHWVPEVHDLLQHFRFIPDWRRDDIMISYAAPGGGVGPHYDNYDVFLIQGHGQRRWQTGQLCDSNSPLMDNDQLCLLETFEGDEDWTLNPGDMLYLPPRVAHLGEAVTEHCITLSVGFRAPSEQDILMDFSQLAAQELSEHQRYSDPDLELQPHPAQITDAAIDRIQAILEKYAGNRELIAQWLGETMTRSKYPEFEEDMEPAANEALPLDTRLAWRKQDKSDQVQLFMNGQCYVLPATQKALIEKLCNNRTLSQTEWQALGIQ</sequence>
<dbReference type="Proteomes" id="UP000196573">
    <property type="component" value="Unassembled WGS sequence"/>
</dbReference>
<dbReference type="PROSITE" id="PS51184">
    <property type="entry name" value="JMJC"/>
    <property type="match status" value="1"/>
</dbReference>
<evidence type="ECO:0000256" key="4">
    <source>
        <dbReference type="ARBA" id="ARBA00023002"/>
    </source>
</evidence>
<dbReference type="Pfam" id="PF20514">
    <property type="entry name" value="WHD_ROXA"/>
    <property type="match status" value="1"/>
</dbReference>
<evidence type="ECO:0000313" key="7">
    <source>
        <dbReference type="EMBL" id="SMA47919.1"/>
    </source>
</evidence>
<evidence type="ECO:0000313" key="8">
    <source>
        <dbReference type="Proteomes" id="UP000196573"/>
    </source>
</evidence>
<dbReference type="InterPro" id="IPR003347">
    <property type="entry name" value="JmjC_dom"/>
</dbReference>
<keyword evidence="2" id="KW-0479">Metal-binding</keyword>
<dbReference type="SUPFAM" id="SSF51197">
    <property type="entry name" value="Clavaminate synthase-like"/>
    <property type="match status" value="1"/>
</dbReference>
<dbReference type="GO" id="GO:0016706">
    <property type="term" value="F:2-oxoglutarate-dependent dioxygenase activity"/>
    <property type="evidence" value="ECO:0007669"/>
    <property type="project" value="TreeGrafter"/>
</dbReference>
<dbReference type="SMART" id="SM00558">
    <property type="entry name" value="JmjC"/>
    <property type="match status" value="1"/>
</dbReference>
<dbReference type="EC" id="1.14.11.-" evidence="7"/>
<name>A0A1X7AKI4_9GAMM</name>
<accession>A0A1X7AKI4</accession>
<evidence type="ECO:0000256" key="1">
    <source>
        <dbReference type="ARBA" id="ARBA00001954"/>
    </source>
</evidence>
<dbReference type="Pfam" id="PF08007">
    <property type="entry name" value="JmjC_2"/>
    <property type="match status" value="1"/>
</dbReference>
<dbReference type="GO" id="GO:0005840">
    <property type="term" value="C:ribosome"/>
    <property type="evidence" value="ECO:0007669"/>
    <property type="project" value="UniProtKB-KW"/>
</dbReference>
<dbReference type="InterPro" id="IPR039994">
    <property type="entry name" value="NO66-like"/>
</dbReference>
<keyword evidence="3" id="KW-0223">Dioxygenase</keyword>
<protein>
    <submittedName>
        <fullName evidence="7">50S ribosomal protein L16 arginine hydroxylase</fullName>
        <ecNumber evidence="7">1.14.11.-</ecNumber>
    </submittedName>
</protein>
<evidence type="ECO:0000256" key="3">
    <source>
        <dbReference type="ARBA" id="ARBA00022964"/>
    </source>
</evidence>
<proteinExistence type="predicted"/>
<keyword evidence="4 7" id="KW-0560">Oxidoreductase</keyword>
<dbReference type="EMBL" id="FWPT01000005">
    <property type="protein sequence ID" value="SMA47919.1"/>
    <property type="molecule type" value="Genomic_DNA"/>
</dbReference>
<keyword evidence="7" id="KW-0689">Ribosomal protein</keyword>
<keyword evidence="5" id="KW-0408">Iron</keyword>
<dbReference type="Gene3D" id="2.60.120.650">
    <property type="entry name" value="Cupin"/>
    <property type="match status" value="1"/>
</dbReference>
<dbReference type="PANTHER" id="PTHR13096:SF8">
    <property type="entry name" value="RIBOSOMAL OXYGENASE 1"/>
    <property type="match status" value="1"/>
</dbReference>
<dbReference type="AlphaFoldDB" id="A0A1X7AKI4"/>
<feature type="domain" description="JmjC" evidence="6">
    <location>
        <begin position="110"/>
        <end position="239"/>
    </location>
</feature>
<organism evidence="7 8">
    <name type="scientific">Parendozoicomonas haliclonae</name>
    <dbReference type="NCBI Taxonomy" id="1960125"/>
    <lineage>
        <taxon>Bacteria</taxon>
        <taxon>Pseudomonadati</taxon>
        <taxon>Pseudomonadota</taxon>
        <taxon>Gammaproteobacteria</taxon>
        <taxon>Oceanospirillales</taxon>
        <taxon>Endozoicomonadaceae</taxon>
        <taxon>Parendozoicomonas</taxon>
    </lineage>
</organism>
<evidence type="ECO:0000256" key="2">
    <source>
        <dbReference type="ARBA" id="ARBA00022723"/>
    </source>
</evidence>
<dbReference type="InterPro" id="IPR046799">
    <property type="entry name" value="ROXA-like_wH"/>
</dbReference>